<reference evidence="2 3" key="1">
    <citation type="journal article" date="2024" name="G3 (Bethesda)">
        <title>Genome assembly of Hibiscus sabdariffa L. provides insights into metabolisms of medicinal natural products.</title>
        <authorList>
            <person name="Kim T."/>
        </authorList>
    </citation>
    <scope>NUCLEOTIDE SEQUENCE [LARGE SCALE GENOMIC DNA]</scope>
    <source>
        <strain evidence="2">TK-2024</strain>
        <tissue evidence="2">Old leaves</tissue>
    </source>
</reference>
<dbReference type="Proteomes" id="UP001472677">
    <property type="component" value="Unassembled WGS sequence"/>
</dbReference>
<accession>A0ABR2BNP3</accession>
<protein>
    <submittedName>
        <fullName evidence="2">Uncharacterized protein</fullName>
    </submittedName>
</protein>
<feature type="region of interest" description="Disordered" evidence="1">
    <location>
        <begin position="23"/>
        <end position="102"/>
    </location>
</feature>
<keyword evidence="3" id="KW-1185">Reference proteome</keyword>
<name>A0ABR2BNP3_9ROSI</name>
<comment type="caution">
    <text evidence="2">The sequence shown here is derived from an EMBL/GenBank/DDBJ whole genome shotgun (WGS) entry which is preliminary data.</text>
</comment>
<organism evidence="2 3">
    <name type="scientific">Hibiscus sabdariffa</name>
    <name type="common">roselle</name>
    <dbReference type="NCBI Taxonomy" id="183260"/>
    <lineage>
        <taxon>Eukaryota</taxon>
        <taxon>Viridiplantae</taxon>
        <taxon>Streptophyta</taxon>
        <taxon>Embryophyta</taxon>
        <taxon>Tracheophyta</taxon>
        <taxon>Spermatophyta</taxon>
        <taxon>Magnoliopsida</taxon>
        <taxon>eudicotyledons</taxon>
        <taxon>Gunneridae</taxon>
        <taxon>Pentapetalae</taxon>
        <taxon>rosids</taxon>
        <taxon>malvids</taxon>
        <taxon>Malvales</taxon>
        <taxon>Malvaceae</taxon>
        <taxon>Malvoideae</taxon>
        <taxon>Hibiscus</taxon>
    </lineage>
</organism>
<sequence length="102" mass="11305">MEPINLSMEDVFDWKTPHEHLPEVSADIPESSWAQKRKAPAARIIKEDTPTDTTADFEATSDPLTQPIPAKRRCLNIIISDSRDNENDDGSADPASSRLAAF</sequence>
<evidence type="ECO:0000313" key="3">
    <source>
        <dbReference type="Proteomes" id="UP001472677"/>
    </source>
</evidence>
<dbReference type="EMBL" id="JBBPBM010000099">
    <property type="protein sequence ID" value="KAK8508524.1"/>
    <property type="molecule type" value="Genomic_DNA"/>
</dbReference>
<gene>
    <name evidence="2" type="ORF">V6N12_044442</name>
</gene>
<evidence type="ECO:0000313" key="2">
    <source>
        <dbReference type="EMBL" id="KAK8508524.1"/>
    </source>
</evidence>
<proteinExistence type="predicted"/>
<evidence type="ECO:0000256" key="1">
    <source>
        <dbReference type="SAM" id="MobiDB-lite"/>
    </source>
</evidence>